<reference evidence="3 4" key="1">
    <citation type="journal article" date="2021" name="Commun. Biol.">
        <title>The genome of Shorea leprosula (Dipterocarpaceae) highlights the ecological relevance of drought in aseasonal tropical rainforests.</title>
        <authorList>
            <person name="Ng K.K.S."/>
            <person name="Kobayashi M.J."/>
            <person name="Fawcett J.A."/>
            <person name="Hatakeyama M."/>
            <person name="Paape T."/>
            <person name="Ng C.H."/>
            <person name="Ang C.C."/>
            <person name="Tnah L.H."/>
            <person name="Lee C.T."/>
            <person name="Nishiyama T."/>
            <person name="Sese J."/>
            <person name="O'Brien M.J."/>
            <person name="Copetti D."/>
            <person name="Mohd Noor M.I."/>
            <person name="Ong R.C."/>
            <person name="Putra M."/>
            <person name="Sireger I.Z."/>
            <person name="Indrioko S."/>
            <person name="Kosugi Y."/>
            <person name="Izuno A."/>
            <person name="Isagi Y."/>
            <person name="Lee S.L."/>
            <person name="Shimizu K.K."/>
        </authorList>
    </citation>
    <scope>NUCLEOTIDE SEQUENCE [LARGE SCALE GENOMIC DNA]</scope>
    <source>
        <strain evidence="3">214</strain>
    </source>
</reference>
<name>A0AAV5MNN9_9ROSI</name>
<evidence type="ECO:0000256" key="1">
    <source>
        <dbReference type="ARBA" id="ARBA00004308"/>
    </source>
</evidence>
<organism evidence="3 4">
    <name type="scientific">Rubroshorea leprosula</name>
    <dbReference type="NCBI Taxonomy" id="152421"/>
    <lineage>
        <taxon>Eukaryota</taxon>
        <taxon>Viridiplantae</taxon>
        <taxon>Streptophyta</taxon>
        <taxon>Embryophyta</taxon>
        <taxon>Tracheophyta</taxon>
        <taxon>Spermatophyta</taxon>
        <taxon>Magnoliopsida</taxon>
        <taxon>eudicotyledons</taxon>
        <taxon>Gunneridae</taxon>
        <taxon>Pentapetalae</taxon>
        <taxon>rosids</taxon>
        <taxon>malvids</taxon>
        <taxon>Malvales</taxon>
        <taxon>Dipterocarpaceae</taxon>
        <taxon>Rubroshorea</taxon>
    </lineage>
</organism>
<gene>
    <name evidence="3" type="ORF">SLEP1_g58111</name>
</gene>
<dbReference type="InterPro" id="IPR023175">
    <property type="entry name" value="Vta1/CALS_N_sf"/>
</dbReference>
<accession>A0AAV5MNN9</accession>
<dbReference type="GO" id="GO:0012505">
    <property type="term" value="C:endomembrane system"/>
    <property type="evidence" value="ECO:0007669"/>
    <property type="project" value="UniProtKB-SubCell"/>
</dbReference>
<keyword evidence="4" id="KW-1185">Reference proteome</keyword>
<evidence type="ECO:0000313" key="4">
    <source>
        <dbReference type="Proteomes" id="UP001054252"/>
    </source>
</evidence>
<proteinExistence type="predicted"/>
<evidence type="ECO:0000256" key="2">
    <source>
        <dbReference type="ARBA" id="ARBA00023136"/>
    </source>
</evidence>
<dbReference type="EMBL" id="BPVZ01000501">
    <property type="protein sequence ID" value="GKV51455.1"/>
    <property type="molecule type" value="Genomic_DNA"/>
</dbReference>
<keyword evidence="2" id="KW-0472">Membrane</keyword>
<sequence length="195" mass="20612">MEPRCSNLVAIGFQPLEPETQRPLLCLNSAAGTQQPMGSSRCGRWVPPAAVVGSCNSALTSFISSLSSALNTFPFVSFFFPAKSHKVAATFLSPPTGPYSARCQIRRLSFSGSPGSYYNPGAKMSSSGGSSQPTGQPQRPILRRQMAGNLGEAAFDSEVVPSSLSEIAPILRGANEVESSNGRVAYLCKFVPYLG</sequence>
<dbReference type="Gene3D" id="1.25.40.270">
    <property type="entry name" value="Vacuolar protein sorting-associated protein vta1"/>
    <property type="match status" value="1"/>
</dbReference>
<protein>
    <submittedName>
        <fullName evidence="3">Uncharacterized protein</fullName>
    </submittedName>
</protein>
<dbReference type="Proteomes" id="UP001054252">
    <property type="component" value="Unassembled WGS sequence"/>
</dbReference>
<evidence type="ECO:0000313" key="3">
    <source>
        <dbReference type="EMBL" id="GKV51455.1"/>
    </source>
</evidence>
<dbReference type="AlphaFoldDB" id="A0AAV5MNN9"/>
<comment type="caution">
    <text evidence="3">The sequence shown here is derived from an EMBL/GenBank/DDBJ whole genome shotgun (WGS) entry which is preliminary data.</text>
</comment>
<comment type="subcellular location">
    <subcellularLocation>
        <location evidence="1">Endomembrane system</location>
    </subcellularLocation>
</comment>